<evidence type="ECO:0000256" key="1">
    <source>
        <dbReference type="ARBA" id="ARBA00023015"/>
    </source>
</evidence>
<evidence type="ECO:0000256" key="3">
    <source>
        <dbReference type="ARBA" id="ARBA00023163"/>
    </source>
</evidence>
<keyword evidence="1" id="KW-0805">Transcription regulation</keyword>
<dbReference type="Proteomes" id="UP001596171">
    <property type="component" value="Unassembled WGS sequence"/>
</dbReference>
<dbReference type="InterPro" id="IPR011663">
    <property type="entry name" value="UTRA"/>
</dbReference>
<evidence type="ECO:0000256" key="2">
    <source>
        <dbReference type="ARBA" id="ARBA00023125"/>
    </source>
</evidence>
<dbReference type="PROSITE" id="PS50949">
    <property type="entry name" value="HTH_GNTR"/>
    <property type="match status" value="1"/>
</dbReference>
<gene>
    <name evidence="5" type="ORF">ACFP1L_00410</name>
</gene>
<dbReference type="SMART" id="SM00866">
    <property type="entry name" value="UTRA"/>
    <property type="match status" value="1"/>
</dbReference>
<dbReference type="Gene3D" id="3.40.1410.10">
    <property type="entry name" value="Chorismate lyase-like"/>
    <property type="match status" value="1"/>
</dbReference>
<dbReference type="Gene3D" id="1.10.10.10">
    <property type="entry name" value="Winged helix-like DNA-binding domain superfamily/Winged helix DNA-binding domain"/>
    <property type="match status" value="1"/>
</dbReference>
<dbReference type="SUPFAM" id="SSF64288">
    <property type="entry name" value="Chorismate lyase-like"/>
    <property type="match status" value="1"/>
</dbReference>
<dbReference type="Pfam" id="PF00392">
    <property type="entry name" value="GntR"/>
    <property type="match status" value="1"/>
</dbReference>
<comment type="caution">
    <text evidence="5">The sequence shown here is derived from an EMBL/GenBank/DDBJ whole genome shotgun (WGS) entry which is preliminary data.</text>
</comment>
<protein>
    <submittedName>
        <fullName evidence="5">GntR family transcriptional regulator</fullName>
    </submittedName>
</protein>
<dbReference type="Pfam" id="PF07702">
    <property type="entry name" value="UTRA"/>
    <property type="match status" value="1"/>
</dbReference>
<dbReference type="InterPro" id="IPR028978">
    <property type="entry name" value="Chorismate_lyase_/UTRA_dom_sf"/>
</dbReference>
<dbReference type="SUPFAM" id="SSF46785">
    <property type="entry name" value="Winged helix' DNA-binding domain"/>
    <property type="match status" value="1"/>
</dbReference>
<name>A0ABW1SF70_9LACO</name>
<dbReference type="PRINTS" id="PR00035">
    <property type="entry name" value="HTHGNTR"/>
</dbReference>
<keyword evidence="2" id="KW-0238">DNA-binding</keyword>
<dbReference type="PANTHER" id="PTHR44846:SF5">
    <property type="entry name" value="HTH-TYPE TRANSCRIPTIONAL REGULATOR GMUR"/>
    <property type="match status" value="1"/>
</dbReference>
<dbReference type="RefSeq" id="WP_137616126.1">
    <property type="nucleotide sequence ID" value="NZ_BJDI01000007.1"/>
</dbReference>
<keyword evidence="6" id="KW-1185">Reference proteome</keyword>
<proteinExistence type="predicted"/>
<sequence length="239" mass="27259">MQKKYEYVADVIKQRIFDQTYPPKMLLPKQSEFAKEFDVSKITVKKALDGIAREGLIYKKSGLGTYVLGNTLINKRSDAPANAFNGLYNQQGADHVTSRAIKFSIDFPTADIQAKLGIEANEPVYNILRLRQLDGKPFILEHTYMPIKLVPDLSNEILEKSIYDYIHHVLKLQFGGAYRKIHANLPDANDIKYLNADKTTPILEVEQIVWLTNGKNIEYSTSRNLYDARSYTVVDLNDI</sequence>
<dbReference type="PANTHER" id="PTHR44846">
    <property type="entry name" value="MANNOSYL-D-GLYCERATE TRANSPORT/METABOLISM SYSTEM REPRESSOR MNGR-RELATED"/>
    <property type="match status" value="1"/>
</dbReference>
<evidence type="ECO:0000313" key="5">
    <source>
        <dbReference type="EMBL" id="MFC6200352.1"/>
    </source>
</evidence>
<dbReference type="SMART" id="SM00345">
    <property type="entry name" value="HTH_GNTR"/>
    <property type="match status" value="1"/>
</dbReference>
<dbReference type="InterPro" id="IPR000524">
    <property type="entry name" value="Tscrpt_reg_HTH_GntR"/>
</dbReference>
<reference evidence="6" key="1">
    <citation type="journal article" date="2019" name="Int. J. Syst. Evol. Microbiol.">
        <title>The Global Catalogue of Microorganisms (GCM) 10K type strain sequencing project: providing services to taxonomists for standard genome sequencing and annotation.</title>
        <authorList>
            <consortium name="The Broad Institute Genomics Platform"/>
            <consortium name="The Broad Institute Genome Sequencing Center for Infectious Disease"/>
            <person name="Wu L."/>
            <person name="Ma J."/>
        </authorList>
    </citation>
    <scope>NUCLEOTIDE SEQUENCE [LARGE SCALE GENOMIC DNA]</scope>
    <source>
        <strain evidence="6">CCM 8930</strain>
    </source>
</reference>
<dbReference type="InterPro" id="IPR036390">
    <property type="entry name" value="WH_DNA-bd_sf"/>
</dbReference>
<evidence type="ECO:0000259" key="4">
    <source>
        <dbReference type="PROSITE" id="PS50949"/>
    </source>
</evidence>
<feature type="domain" description="HTH gntR-type" evidence="4">
    <location>
        <begin position="2"/>
        <end position="70"/>
    </location>
</feature>
<dbReference type="InterPro" id="IPR036388">
    <property type="entry name" value="WH-like_DNA-bd_sf"/>
</dbReference>
<dbReference type="EMBL" id="JBHSSE010000002">
    <property type="protein sequence ID" value="MFC6200352.1"/>
    <property type="molecule type" value="Genomic_DNA"/>
</dbReference>
<organism evidence="5 6">
    <name type="scientific">Lactiplantibacillus nangangensis</name>
    <dbReference type="NCBI Taxonomy" id="2559917"/>
    <lineage>
        <taxon>Bacteria</taxon>
        <taxon>Bacillati</taxon>
        <taxon>Bacillota</taxon>
        <taxon>Bacilli</taxon>
        <taxon>Lactobacillales</taxon>
        <taxon>Lactobacillaceae</taxon>
        <taxon>Lactiplantibacillus</taxon>
    </lineage>
</organism>
<keyword evidence="3" id="KW-0804">Transcription</keyword>
<evidence type="ECO:0000313" key="6">
    <source>
        <dbReference type="Proteomes" id="UP001596171"/>
    </source>
</evidence>
<accession>A0ABW1SF70</accession>
<dbReference type="CDD" id="cd07377">
    <property type="entry name" value="WHTH_GntR"/>
    <property type="match status" value="1"/>
</dbReference>
<dbReference type="InterPro" id="IPR050679">
    <property type="entry name" value="Bact_HTH_transcr_reg"/>
</dbReference>